<organism evidence="1 2">
    <name type="scientific">Solanum verrucosum</name>
    <dbReference type="NCBI Taxonomy" id="315347"/>
    <lineage>
        <taxon>Eukaryota</taxon>
        <taxon>Viridiplantae</taxon>
        <taxon>Streptophyta</taxon>
        <taxon>Embryophyta</taxon>
        <taxon>Tracheophyta</taxon>
        <taxon>Spermatophyta</taxon>
        <taxon>Magnoliopsida</taxon>
        <taxon>eudicotyledons</taxon>
        <taxon>Gunneridae</taxon>
        <taxon>Pentapetalae</taxon>
        <taxon>asterids</taxon>
        <taxon>lamiids</taxon>
        <taxon>Solanales</taxon>
        <taxon>Solanaceae</taxon>
        <taxon>Solanoideae</taxon>
        <taxon>Solaneae</taxon>
        <taxon>Solanum</taxon>
    </lineage>
</organism>
<evidence type="ECO:0008006" key="3">
    <source>
        <dbReference type="Google" id="ProtNLM"/>
    </source>
</evidence>
<gene>
    <name evidence="1" type="ORF">MTR67_053222</name>
</gene>
<reference evidence="1" key="1">
    <citation type="submission" date="2023-08" db="EMBL/GenBank/DDBJ databases">
        <title>A de novo genome assembly of Solanum verrucosum Schlechtendal, a Mexican diploid species geographically isolated from the other diploid A-genome species in potato relatives.</title>
        <authorList>
            <person name="Hosaka K."/>
        </authorList>
    </citation>
    <scope>NUCLEOTIDE SEQUENCE</scope>
    <source>
        <tissue evidence="1">Young leaves</tissue>
    </source>
</reference>
<evidence type="ECO:0000313" key="2">
    <source>
        <dbReference type="Proteomes" id="UP001234989"/>
    </source>
</evidence>
<dbReference type="AlphaFoldDB" id="A0AAF1A0N4"/>
<dbReference type="PANTHER" id="PTHR46238">
    <property type="entry name" value="REVERSE TRANSCRIPTASE DOMAIN-CONTAINING PROTEIN"/>
    <property type="match status" value="1"/>
</dbReference>
<protein>
    <recommendedName>
        <fullName evidence="3">Reverse transcriptase</fullName>
    </recommendedName>
</protein>
<accession>A0AAF1A0N4</accession>
<dbReference type="EMBL" id="CP133623">
    <property type="protein sequence ID" value="WMV59837.1"/>
    <property type="molecule type" value="Genomic_DNA"/>
</dbReference>
<name>A0AAF1A0N4_SOLVR</name>
<keyword evidence="2" id="KW-1185">Reference proteome</keyword>
<evidence type="ECO:0000313" key="1">
    <source>
        <dbReference type="EMBL" id="WMV59837.1"/>
    </source>
</evidence>
<proteinExistence type="predicted"/>
<dbReference type="PANTHER" id="PTHR46238:SF8">
    <property type="entry name" value="ENDONUCLEASE_EXONUCLEASE_PHOSPHATASE DOMAIN-CONTAINING PROTEIN"/>
    <property type="match status" value="1"/>
</dbReference>
<sequence length="248" mass="28512">MDGEVKLDTQIIPKKESFKYLGAIIQGSGDIDDDVTHRIGAAWMKWRLASGVLCDKKVPPKLKGKFYRVVVRPALLYGAECWPVKNSHVQKLHVAEMRMLRWMCGHTRSDKIRNEVIREKVGVAPVVDKLREARLRWFGHVKRRSADAPVRRCEGLVVEGTRRGRGLTLLTFNLGLSKKNKFVLETISGDGGELFANCNWQHWIVLSYVTQTLQNPCRTRVGMTWVWDPHLICLTYLGCFDYIYDREV</sequence>
<dbReference type="Proteomes" id="UP001234989">
    <property type="component" value="Chromosome 12"/>
</dbReference>